<keyword evidence="6" id="KW-1185">Reference proteome</keyword>
<dbReference type="Gene3D" id="3.40.190.10">
    <property type="entry name" value="Periplasmic binding protein-like II"/>
    <property type="match status" value="1"/>
</dbReference>
<dbReference type="Proteomes" id="UP000826651">
    <property type="component" value="Unassembled WGS sequence"/>
</dbReference>
<dbReference type="InterPro" id="IPR006059">
    <property type="entry name" value="SBP"/>
</dbReference>
<keyword evidence="2" id="KW-0813">Transport</keyword>
<dbReference type="Pfam" id="PF01547">
    <property type="entry name" value="SBP_bac_1"/>
    <property type="match status" value="1"/>
</dbReference>
<name>A0ABS7SCT9_9MICO</name>
<dbReference type="PROSITE" id="PS51257">
    <property type="entry name" value="PROKAR_LIPOPROTEIN"/>
    <property type="match status" value="1"/>
</dbReference>
<gene>
    <name evidence="5" type="ORF">KCQ71_17080</name>
</gene>
<keyword evidence="3 4" id="KW-0732">Signal</keyword>
<evidence type="ECO:0000313" key="5">
    <source>
        <dbReference type="EMBL" id="MBZ2197877.1"/>
    </source>
</evidence>
<reference evidence="5 6" key="1">
    <citation type="submission" date="2021-04" db="EMBL/GenBank/DDBJ databases">
        <title>Ruania sp. nov., isolated from sandy soil of mangrove forest.</title>
        <authorList>
            <person name="Ge X."/>
            <person name="Huang R."/>
            <person name="Liu W."/>
        </authorList>
    </citation>
    <scope>NUCLEOTIDE SEQUENCE [LARGE SCALE GENOMIC DNA]</scope>
    <source>
        <strain evidence="5 6">N2-46</strain>
    </source>
</reference>
<organism evidence="5 6">
    <name type="scientific">Occultella gossypii</name>
    <dbReference type="NCBI Taxonomy" id="2800820"/>
    <lineage>
        <taxon>Bacteria</taxon>
        <taxon>Bacillati</taxon>
        <taxon>Actinomycetota</taxon>
        <taxon>Actinomycetes</taxon>
        <taxon>Micrococcales</taxon>
        <taxon>Ruaniaceae</taxon>
        <taxon>Occultella</taxon>
    </lineage>
</organism>
<dbReference type="SUPFAM" id="SSF53850">
    <property type="entry name" value="Periplasmic binding protein-like II"/>
    <property type="match status" value="1"/>
</dbReference>
<feature type="signal peptide" evidence="4">
    <location>
        <begin position="1"/>
        <end position="24"/>
    </location>
</feature>
<dbReference type="PANTHER" id="PTHR30061">
    <property type="entry name" value="MALTOSE-BINDING PERIPLASMIC PROTEIN"/>
    <property type="match status" value="1"/>
</dbReference>
<dbReference type="RefSeq" id="WP_223408090.1">
    <property type="nucleotide sequence ID" value="NZ_JAGSHT010000016.1"/>
</dbReference>
<accession>A0ABS7SCT9</accession>
<protein>
    <submittedName>
        <fullName evidence="5">Carbohydrate ABC transporter substrate-binding protein</fullName>
    </submittedName>
</protein>
<sequence>MSARTLGRAAHVVLTAGLVTAMVAACGTQFQEDETGDDAATAQDVTLTYWSAWNIGEPQQEIFERLAADYTDETGIEIDVRYLGRDVTTNLINALGTGTGPDLFDAGTRNILDLHERGFVANLDGLLDQEVPGDGGTVGETLAPSIVAAGSSEDGLAILPTYITSSGIWFNAARFPELQEQPPATWEDFIALLDELKANGEVPLGADGSVSGYNMFWFLQAMMRNGGPGSLRALGEDAENWNSDHVLASAQMVQQLVDGGYFQQDYMGTQFPAAQVAWANDEYAFMLNGSYMGGETAELQAEGFEASTFVFPMVDGGYPTIDVTASGLAVNAASENSEAATDFLAFAAQEEYQALYSTEAGFMAAHTAVEVPPALGPLAEAIAAAEVTTGSNDLAPATNPGWWSDVMNPLDDALFSGSISAEEFVAQGYEQTATYLENN</sequence>
<proteinExistence type="inferred from homology"/>
<evidence type="ECO:0000313" key="6">
    <source>
        <dbReference type="Proteomes" id="UP000826651"/>
    </source>
</evidence>
<evidence type="ECO:0000256" key="4">
    <source>
        <dbReference type="SAM" id="SignalP"/>
    </source>
</evidence>
<feature type="chain" id="PRO_5047409504" evidence="4">
    <location>
        <begin position="25"/>
        <end position="439"/>
    </location>
</feature>
<evidence type="ECO:0000256" key="2">
    <source>
        <dbReference type="ARBA" id="ARBA00022448"/>
    </source>
</evidence>
<evidence type="ECO:0000256" key="1">
    <source>
        <dbReference type="ARBA" id="ARBA00008520"/>
    </source>
</evidence>
<evidence type="ECO:0000256" key="3">
    <source>
        <dbReference type="ARBA" id="ARBA00022729"/>
    </source>
</evidence>
<dbReference type="PANTHER" id="PTHR30061:SF50">
    <property type="entry name" value="MALTOSE_MALTODEXTRIN-BINDING PERIPLASMIC PROTEIN"/>
    <property type="match status" value="1"/>
</dbReference>
<comment type="caution">
    <text evidence="5">The sequence shown here is derived from an EMBL/GenBank/DDBJ whole genome shotgun (WGS) entry which is preliminary data.</text>
</comment>
<dbReference type="EMBL" id="JAGSHT010000016">
    <property type="protein sequence ID" value="MBZ2197877.1"/>
    <property type="molecule type" value="Genomic_DNA"/>
</dbReference>
<comment type="similarity">
    <text evidence="1">Belongs to the bacterial solute-binding protein 1 family.</text>
</comment>